<dbReference type="InterPro" id="IPR004244">
    <property type="entry name" value="Transposase_22"/>
</dbReference>
<comment type="caution">
    <text evidence="2">The sequence shown here is derived from an EMBL/GenBank/DDBJ whole genome shotgun (WGS) entry which is preliminary data.</text>
</comment>
<evidence type="ECO:0000313" key="3">
    <source>
        <dbReference type="Proteomes" id="UP000801492"/>
    </source>
</evidence>
<organism evidence="2 3">
    <name type="scientific">Ignelater luminosus</name>
    <name type="common">Cucubano</name>
    <name type="synonym">Pyrophorus luminosus</name>
    <dbReference type="NCBI Taxonomy" id="2038154"/>
    <lineage>
        <taxon>Eukaryota</taxon>
        <taxon>Metazoa</taxon>
        <taxon>Ecdysozoa</taxon>
        <taxon>Arthropoda</taxon>
        <taxon>Hexapoda</taxon>
        <taxon>Insecta</taxon>
        <taxon>Pterygota</taxon>
        <taxon>Neoptera</taxon>
        <taxon>Endopterygota</taxon>
        <taxon>Coleoptera</taxon>
        <taxon>Polyphaga</taxon>
        <taxon>Elateriformia</taxon>
        <taxon>Elateroidea</taxon>
        <taxon>Elateridae</taxon>
        <taxon>Agrypninae</taxon>
        <taxon>Pyrophorini</taxon>
        <taxon>Ignelater</taxon>
    </lineage>
</organism>
<gene>
    <name evidence="2" type="ORF">ILUMI_14104</name>
</gene>
<evidence type="ECO:0000256" key="1">
    <source>
        <dbReference type="SAM" id="Coils"/>
    </source>
</evidence>
<reference evidence="2" key="1">
    <citation type="submission" date="2019-08" db="EMBL/GenBank/DDBJ databases">
        <title>The genome of the North American firefly Photinus pyralis.</title>
        <authorList>
            <consortium name="Photinus pyralis genome working group"/>
            <person name="Fallon T.R."/>
            <person name="Sander Lower S.E."/>
            <person name="Weng J.-K."/>
        </authorList>
    </citation>
    <scope>NUCLEOTIDE SEQUENCE</scope>
    <source>
        <strain evidence="2">TRF0915ILg1</strain>
        <tissue evidence="2">Whole body</tissue>
    </source>
</reference>
<keyword evidence="1" id="KW-0175">Coiled coil</keyword>
<protein>
    <submittedName>
        <fullName evidence="2">Uncharacterized protein</fullName>
    </submittedName>
</protein>
<accession>A0A8K0CT51</accession>
<dbReference type="EMBL" id="VTPC01014592">
    <property type="protein sequence ID" value="KAF2892069.1"/>
    <property type="molecule type" value="Genomic_DNA"/>
</dbReference>
<evidence type="ECO:0000313" key="2">
    <source>
        <dbReference type="EMBL" id="KAF2892069.1"/>
    </source>
</evidence>
<keyword evidence="3" id="KW-1185">Reference proteome</keyword>
<name>A0A8K0CT51_IGNLU</name>
<dbReference type="PANTHER" id="PTHR11505">
    <property type="entry name" value="L1 TRANSPOSABLE ELEMENT-RELATED"/>
    <property type="match status" value="1"/>
</dbReference>
<dbReference type="Gene3D" id="3.30.70.1820">
    <property type="entry name" value="L1 transposable element, RRM domain"/>
    <property type="match status" value="1"/>
</dbReference>
<dbReference type="Proteomes" id="UP000801492">
    <property type="component" value="Unassembled WGS sequence"/>
</dbReference>
<proteinExistence type="predicted"/>
<dbReference type="OrthoDB" id="10066957at2759"/>
<sequence>MPYTRDQRNEITDIIQETICALVNDESLLQKITESMWTKFEQKIEDKCQEIQHKTSVLQEENEKLREDLDRLEQYTRRNNIRIFGVKQEENENVLEKVIATLNNVGKVNIKDCFVDRCHRVGRQIPGKPQPIIVKFTSYQYRDLVIKTKRNFKHSNIFVKEDLTKMRLLAYKAACDKTVTEMFGPQME</sequence>
<dbReference type="AlphaFoldDB" id="A0A8K0CT51"/>
<feature type="coiled-coil region" evidence="1">
    <location>
        <begin position="48"/>
        <end position="78"/>
    </location>
</feature>